<sequence length="75" mass="9080">MLDSKERFLIVRDLLYLKHLKHKFEYDDNLLLKLIINQISFIEHVLKSNRITHKEMSTYVSYIRSVDKRLDSSIN</sequence>
<dbReference type="EMBL" id="JAUSUB010000024">
    <property type="protein sequence ID" value="MDQ0272540.1"/>
    <property type="molecule type" value="Genomic_DNA"/>
</dbReference>
<keyword evidence="2" id="KW-1185">Reference proteome</keyword>
<proteinExistence type="predicted"/>
<protein>
    <submittedName>
        <fullName evidence="1">Uncharacterized protein</fullName>
    </submittedName>
</protein>
<comment type="caution">
    <text evidence="1">The sequence shown here is derived from an EMBL/GenBank/DDBJ whole genome shotgun (WGS) entry which is preliminary data.</text>
</comment>
<name>A0ABU0AR70_9BACI</name>
<reference evidence="1 2" key="1">
    <citation type="submission" date="2023-07" db="EMBL/GenBank/DDBJ databases">
        <title>Genomic Encyclopedia of Type Strains, Phase IV (KMG-IV): sequencing the most valuable type-strain genomes for metagenomic binning, comparative biology and taxonomic classification.</title>
        <authorList>
            <person name="Goeker M."/>
        </authorList>
    </citation>
    <scope>NUCLEOTIDE SEQUENCE [LARGE SCALE GENOMIC DNA]</scope>
    <source>
        <strain evidence="1 2">DSM 23494</strain>
    </source>
</reference>
<gene>
    <name evidence="1" type="ORF">J2S17_004432</name>
</gene>
<dbReference type="Proteomes" id="UP001238088">
    <property type="component" value="Unassembled WGS sequence"/>
</dbReference>
<evidence type="ECO:0000313" key="2">
    <source>
        <dbReference type="Proteomes" id="UP001238088"/>
    </source>
</evidence>
<organism evidence="1 2">
    <name type="scientific">Cytobacillus purgationiresistens</name>
    <dbReference type="NCBI Taxonomy" id="863449"/>
    <lineage>
        <taxon>Bacteria</taxon>
        <taxon>Bacillati</taxon>
        <taxon>Bacillota</taxon>
        <taxon>Bacilli</taxon>
        <taxon>Bacillales</taxon>
        <taxon>Bacillaceae</taxon>
        <taxon>Cytobacillus</taxon>
    </lineage>
</organism>
<evidence type="ECO:0000313" key="1">
    <source>
        <dbReference type="EMBL" id="MDQ0272540.1"/>
    </source>
</evidence>
<accession>A0ABU0AR70</accession>